<dbReference type="Pfam" id="PF00271">
    <property type="entry name" value="Helicase_C"/>
    <property type="match status" value="1"/>
</dbReference>
<feature type="compositionally biased region" description="Basic and acidic residues" evidence="9">
    <location>
        <begin position="1513"/>
        <end position="1542"/>
    </location>
</feature>
<dbReference type="InterPro" id="IPR001650">
    <property type="entry name" value="Helicase_C-like"/>
</dbReference>
<keyword evidence="8 10" id="KW-0472">Membrane</keyword>
<dbReference type="Gene3D" id="3.40.50.10810">
    <property type="entry name" value="Tandem AAA-ATPase domain"/>
    <property type="match status" value="1"/>
</dbReference>
<organism evidence="15 16">
    <name type="scientific">Malassezia vespertilionis</name>
    <dbReference type="NCBI Taxonomy" id="2020962"/>
    <lineage>
        <taxon>Eukaryota</taxon>
        <taxon>Fungi</taxon>
        <taxon>Dikarya</taxon>
        <taxon>Basidiomycota</taxon>
        <taxon>Ustilaginomycotina</taxon>
        <taxon>Malasseziomycetes</taxon>
        <taxon>Malasseziales</taxon>
        <taxon>Malasseziaceae</taxon>
        <taxon>Malassezia</taxon>
    </lineage>
</organism>
<feature type="transmembrane region" description="Helical" evidence="10">
    <location>
        <begin position="1613"/>
        <end position="1634"/>
    </location>
</feature>
<dbReference type="CDD" id="cd18577">
    <property type="entry name" value="ABC_6TM_Pgp_ABCB1_D1_like"/>
    <property type="match status" value="1"/>
</dbReference>
<feature type="compositionally biased region" description="Low complexity" evidence="9">
    <location>
        <begin position="28"/>
        <end position="43"/>
    </location>
</feature>
<dbReference type="InterPro" id="IPR014001">
    <property type="entry name" value="Helicase_ATP-bd"/>
</dbReference>
<evidence type="ECO:0000256" key="10">
    <source>
        <dbReference type="SAM" id="Phobius"/>
    </source>
</evidence>
<dbReference type="SMART" id="SM00487">
    <property type="entry name" value="DEXDc"/>
    <property type="match status" value="1"/>
</dbReference>
<proteinExistence type="inferred from homology"/>
<feature type="region of interest" description="Disordered" evidence="9">
    <location>
        <begin position="1"/>
        <end position="51"/>
    </location>
</feature>
<dbReference type="GO" id="GO:0005524">
    <property type="term" value="F:ATP binding"/>
    <property type="evidence" value="ECO:0007669"/>
    <property type="project" value="UniProtKB-KW"/>
</dbReference>
<dbReference type="PROSITE" id="PS50929">
    <property type="entry name" value="ABC_TM1F"/>
    <property type="match status" value="2"/>
</dbReference>
<dbReference type="SUPFAM" id="SSF52540">
    <property type="entry name" value="P-loop containing nucleoside triphosphate hydrolases"/>
    <property type="match status" value="4"/>
</dbReference>
<keyword evidence="6" id="KW-0067">ATP-binding</keyword>
<comment type="subcellular location">
    <subcellularLocation>
        <location evidence="1">Membrane</location>
        <topology evidence="1">Multi-pass membrane protein</topology>
    </subcellularLocation>
</comment>
<evidence type="ECO:0000259" key="11">
    <source>
        <dbReference type="PROSITE" id="PS50893"/>
    </source>
</evidence>
<dbReference type="Pfam" id="PF00005">
    <property type="entry name" value="ABC_tran"/>
    <property type="match status" value="2"/>
</dbReference>
<feature type="region of interest" description="Disordered" evidence="9">
    <location>
        <begin position="1511"/>
        <end position="1542"/>
    </location>
</feature>
<evidence type="ECO:0000313" key="16">
    <source>
        <dbReference type="Proteomes" id="UP000232875"/>
    </source>
</evidence>
<feature type="domain" description="Helicase ATP-binding" evidence="13">
    <location>
        <begin position="179"/>
        <end position="415"/>
    </location>
</feature>
<evidence type="ECO:0000259" key="14">
    <source>
        <dbReference type="PROSITE" id="PS51194"/>
    </source>
</evidence>
<evidence type="ECO:0000259" key="13">
    <source>
        <dbReference type="PROSITE" id="PS51192"/>
    </source>
</evidence>
<feature type="domain" description="ABC transmembrane type-1" evidence="12">
    <location>
        <begin position="812"/>
        <end position="1099"/>
    </location>
</feature>
<feature type="transmembrane region" description="Helical" evidence="10">
    <location>
        <begin position="1567"/>
        <end position="1593"/>
    </location>
</feature>
<dbReference type="PANTHER" id="PTHR43394">
    <property type="entry name" value="ATP-DEPENDENT PERMEASE MDL1, MITOCHONDRIAL"/>
    <property type="match status" value="1"/>
</dbReference>
<dbReference type="InterPro" id="IPR036640">
    <property type="entry name" value="ABC1_TM_sf"/>
</dbReference>
<dbReference type="Gene3D" id="1.20.1560.10">
    <property type="entry name" value="ABC transporter type 1, transmembrane domain"/>
    <property type="match status" value="2"/>
</dbReference>
<evidence type="ECO:0000256" key="7">
    <source>
        <dbReference type="ARBA" id="ARBA00022989"/>
    </source>
</evidence>
<feature type="transmembrane region" description="Helical" evidence="10">
    <location>
        <begin position="931"/>
        <end position="949"/>
    </location>
</feature>
<dbReference type="CDD" id="cd03249">
    <property type="entry name" value="ABC_MTABC3_MDL1_MDL2"/>
    <property type="match status" value="1"/>
</dbReference>
<dbReference type="Pfam" id="PF00176">
    <property type="entry name" value="SNF2-rel_dom"/>
    <property type="match status" value="1"/>
</dbReference>
<dbReference type="SMART" id="SM00382">
    <property type="entry name" value="AAA"/>
    <property type="match status" value="2"/>
</dbReference>
<keyword evidence="7 10" id="KW-1133">Transmembrane helix</keyword>
<dbReference type="CDD" id="cd18008">
    <property type="entry name" value="DEXDc_SHPRH-like"/>
    <property type="match status" value="1"/>
</dbReference>
<evidence type="ECO:0000256" key="9">
    <source>
        <dbReference type="SAM" id="MobiDB-lite"/>
    </source>
</evidence>
<feature type="transmembrane region" description="Helical" evidence="10">
    <location>
        <begin position="955"/>
        <end position="976"/>
    </location>
</feature>
<dbReference type="InterPro" id="IPR049730">
    <property type="entry name" value="SNF2/RAD54-like_C"/>
</dbReference>
<evidence type="ECO:0000256" key="1">
    <source>
        <dbReference type="ARBA" id="ARBA00004141"/>
    </source>
</evidence>
<feature type="transmembrane region" description="Helical" evidence="10">
    <location>
        <begin position="807"/>
        <end position="834"/>
    </location>
</feature>
<dbReference type="InterPro" id="IPR003593">
    <property type="entry name" value="AAA+_ATPase"/>
</dbReference>
<dbReference type="GO" id="GO:0015421">
    <property type="term" value="F:ABC-type oligopeptide transporter activity"/>
    <property type="evidence" value="ECO:0007669"/>
    <property type="project" value="TreeGrafter"/>
</dbReference>
<dbReference type="SUPFAM" id="SSF90123">
    <property type="entry name" value="ABC transporter transmembrane region"/>
    <property type="match status" value="2"/>
</dbReference>
<feature type="transmembrane region" description="Helical" evidence="10">
    <location>
        <begin position="1714"/>
        <end position="1734"/>
    </location>
</feature>
<dbReference type="Pfam" id="PF00664">
    <property type="entry name" value="ABC_membrane"/>
    <property type="match status" value="2"/>
</dbReference>
<evidence type="ECO:0000256" key="6">
    <source>
        <dbReference type="ARBA" id="ARBA00022840"/>
    </source>
</evidence>
<evidence type="ECO:0000256" key="5">
    <source>
        <dbReference type="ARBA" id="ARBA00022801"/>
    </source>
</evidence>
<dbReference type="InterPro" id="IPR038718">
    <property type="entry name" value="SNF2-like_sf"/>
</dbReference>
<keyword evidence="4" id="KW-0547">Nucleotide-binding</keyword>
<reference evidence="15 16" key="1">
    <citation type="submission" date="2017-10" db="EMBL/GenBank/DDBJ databases">
        <title>A novel species of cold-tolerant Malassezia isolated from bats.</title>
        <authorList>
            <person name="Lorch J.M."/>
            <person name="Palmer J.M."/>
            <person name="Vanderwolf K.J."/>
            <person name="Schmidt K.Z."/>
            <person name="Verant M.L."/>
            <person name="Weller T.J."/>
            <person name="Blehert D.S."/>
        </authorList>
    </citation>
    <scope>NUCLEOTIDE SEQUENCE [LARGE SCALE GENOMIC DNA]</scope>
    <source>
        <strain evidence="15 16">NWHC:44797-103</strain>
    </source>
</reference>
<keyword evidence="16" id="KW-1185">Reference proteome</keyword>
<dbReference type="PROSITE" id="PS51194">
    <property type="entry name" value="HELICASE_CTER"/>
    <property type="match status" value="1"/>
</dbReference>
<dbReference type="OrthoDB" id="6500128at2759"/>
<feature type="transmembrane region" description="Helical" evidence="10">
    <location>
        <begin position="1685"/>
        <end position="1708"/>
    </location>
</feature>
<dbReference type="GO" id="GO:0016887">
    <property type="term" value="F:ATP hydrolysis activity"/>
    <property type="evidence" value="ECO:0007669"/>
    <property type="project" value="InterPro"/>
</dbReference>
<feature type="transmembrane region" description="Helical" evidence="10">
    <location>
        <begin position="1043"/>
        <end position="1061"/>
    </location>
</feature>
<dbReference type="Proteomes" id="UP000232875">
    <property type="component" value="Unassembled WGS sequence"/>
</dbReference>
<feature type="region of interest" description="Disordered" evidence="9">
    <location>
        <begin position="1447"/>
        <end position="1489"/>
    </location>
</feature>
<dbReference type="PROSITE" id="PS51192">
    <property type="entry name" value="HELICASE_ATP_BIND_1"/>
    <property type="match status" value="1"/>
</dbReference>
<dbReference type="GO" id="GO:0090374">
    <property type="term" value="P:oligopeptide export from mitochondrion"/>
    <property type="evidence" value="ECO:0007669"/>
    <property type="project" value="TreeGrafter"/>
</dbReference>
<sequence>MEAMRNRLLAQQLGTSAPTQTPVTSNDTRTPQTPCSPQTPQTPASQHARPFVQPWRTEPRVRMMPMSPSSPASERPAGFGTPTRMRAMRTNISLLQSPCPRTPDRLPRTPNRGSPRKGDPSTPFERTRISQAERDKKLLAMLQGLVTTLGDVDMRKARVDGLQCLLLPHQVQGVEWMQRREQSTNKSGILADDMGLGKTVQMLALIMQHRSLANLGERPSKVSKADDADALLEQRESEVYASKPKTTLIVAPLAVVEQWKREAHEKTGRALRVYVHHGAGRATAPNCLQEVDVVVTTYATAANEYAAYVASKQGIQKQGTQDKPIQVGADDTSSDSDLSFSFPIKKAVRSYPLYQVKWLRVVLDEAQNIKNYRAKSSQACFELSLNAAARWCLTGTPLQNNVLELFSLIHFLRLSPFDDLSHFRAQIDEPLKSTNNASTERGMKRLCVVLQTVMLRRTKDVKYKGERLLNLPTRTVKIISPEFQTDDERDFYRDLELRMAKHLQEQQGKQGANYMALLTGTPESEPRSSDDKLGEPRIMQQEVTDDDELADLLQNLSVASRHCMRCQVAMKANEEKTVCAQCEAQAQKEARHGISWKSMPSTKLAKILALLTEIRSAKGDKAIVFSQFTSFLDLIEPNLRFHGFNFVRYDGKMSRTAREDALDAIRSRDEVTIILISFKAGSTGLNLTCCNHVILCDLWWNPQIEEQAFDRAHRLGQKKQVYVYKLSIAGTVEERILDLQEKKRALAKAALEGSRTKQARFQLEAPFREPLLIKHRSRLPGVLYLLSFAKPMPNLFRSPLQFMRHPYTLYTAGLVFALTSGGSICGIDLLYGYWTQNATGGLKPEGELYDYNNMLAWVSVVVGVYAFISSTGFLICLSIAAHDLCHELRKEYFAAAVVQDPAYFEKHGPGEIASRANREVTQIRAAFGEKMGFFLNAVGTLIASFIMAFSRADLIAGVLFAVFVFATLAAFLLGILSEYATSSALDVDSRLSTFVEQVLASVRVVHSFEIGRRLVDRMEVLYIQPLARFAHVRSILKGANMSVMYFVICALYSVAFWWSSIKIAKGQEQMQDAITAFFNYLSSLFCMAMVVPQLQSILENATAIRKMRAAIEREPRVDIRATSGKILGVPEKENVAGTQLDTYTPNFALDCITFAYPARPCYASLNDVSICFPAGKVTALVGPSGSGKSTITSLLLREYDPETSNLPYGDKPEKKPENEKALQREGTIDTQTSVSFEKEPVRGRGRVLFGGVDVRDLNLRWMRSQIAVVRQNPQLFSGTVVENVAMGLPEIQYGDKRLGDPEIRERCQIALEKAQAWSFVKKLPNGMDTYFAGGRAVHLSGGQRQRIAIARALIREPLILCLDEATSALDTRTEERIKRMLQQEQEERGMTIIVVAHRLSTIQHADQIVTLKQGHVMESGTHQELMRNKPHGVYYTMVMHNRAASGLPMSEEPLDAPDMLSTHDTASSWQPPTLASRPQPADSVGAPRPQTHNYAFTEAVSRSANVIGPSWEAADRRDVKGHAPEPPEKEADSLDEKDLEAEPGRRPKRKWLKLPAIFNIMLPQINLFFLGFIFSLCLAASIPIMGWLSGYAIDALGIQNDNARLRSESDKWAMWYIIIGAIDLVVALFGAYFLELGSEYMMNRIKVLSLNSLLRQEVAFFDKKEHSSGSLASALFNHAAHIGEATGLVAVQLIMSLGNLLGAVIMSIVVGWKLALVVVPGLISMIAVSFYNVILMENYEAVVQAPVDGTAAYIAEVVDAIGTVITLGREADAVEHMKRESGLRRSYIPSLALGSLAFAYTQFTLYGTSGLMMYWGVTLLRKNSISAFNMFAVFEGMFIAIFSSMRLATFMPDIARARYAARVVQGWWDRKPRVPEMVPSKDEMWPPTGPRDIQLHHVEFRYPQRPDTAVLRNVCLTVRENQTVAFCGTSGSGKSSILGLLERFYEPTRGTITYGGIDLRSIPMEAWRAEMAYVSQDPVLYEGTLRWNLLLGAVHPEQVTEQDIETACREACVWDFAMALPEGLDTMIGLKGSSLSGGQRQRLCIARALLRRPKILLLDEATSALDAESEVLVQRALDNACQSSTTITIAHRLSTIRKADVICVVEEGRIVETGSHEELLQKRGRYFDLVEAQL</sequence>
<dbReference type="FunFam" id="3.40.50.300:FF:000913">
    <property type="entry name" value="ABC multidrug transporter SitT"/>
    <property type="match status" value="1"/>
</dbReference>
<evidence type="ECO:0000256" key="8">
    <source>
        <dbReference type="ARBA" id="ARBA00023136"/>
    </source>
</evidence>
<evidence type="ECO:0000313" key="15">
    <source>
        <dbReference type="EMBL" id="PKI85639.1"/>
    </source>
</evidence>
<dbReference type="InterPro" id="IPR027417">
    <property type="entry name" value="P-loop_NTPase"/>
</dbReference>
<name>A0A2N1JGH4_9BASI</name>
<dbReference type="EMBL" id="KZ454987">
    <property type="protein sequence ID" value="PKI85639.1"/>
    <property type="molecule type" value="Genomic_DNA"/>
</dbReference>
<feature type="domain" description="ABC transporter" evidence="11">
    <location>
        <begin position="1147"/>
        <end position="1438"/>
    </location>
</feature>
<comment type="similarity">
    <text evidence="2">Belongs to the ABC transporter superfamily. ABCB family. Multidrug resistance exporter (TC 3.A.1.201) subfamily.</text>
</comment>
<feature type="region of interest" description="Disordered" evidence="9">
    <location>
        <begin position="94"/>
        <end position="130"/>
    </location>
</feature>
<dbReference type="STRING" id="2020962.A0A2N1JGH4"/>
<dbReference type="InterPro" id="IPR003439">
    <property type="entry name" value="ABC_transporter-like_ATP-bd"/>
</dbReference>
<feature type="transmembrane region" description="Helical" evidence="10">
    <location>
        <begin position="1073"/>
        <end position="1098"/>
    </location>
</feature>
<keyword evidence="5" id="KW-0378">Hydrolase</keyword>
<dbReference type="PROSITE" id="PS00211">
    <property type="entry name" value="ABC_TRANSPORTER_1"/>
    <property type="match status" value="2"/>
</dbReference>
<evidence type="ECO:0000259" key="12">
    <source>
        <dbReference type="PROSITE" id="PS50929"/>
    </source>
</evidence>
<feature type="region of interest" description="Disordered" evidence="9">
    <location>
        <begin position="1201"/>
        <end position="1232"/>
    </location>
</feature>
<feature type="transmembrane region" description="Helical" evidence="10">
    <location>
        <begin position="1787"/>
        <end position="1807"/>
    </location>
</feature>
<dbReference type="InterPro" id="IPR039421">
    <property type="entry name" value="Type_1_exporter"/>
</dbReference>
<feature type="transmembrane region" description="Helical" evidence="10">
    <location>
        <begin position="1827"/>
        <end position="1848"/>
    </location>
</feature>
<dbReference type="PROSITE" id="PS50893">
    <property type="entry name" value="ABC_TRANSPORTER_2"/>
    <property type="match status" value="2"/>
</dbReference>
<dbReference type="SMART" id="SM00490">
    <property type="entry name" value="HELICc"/>
    <property type="match status" value="1"/>
</dbReference>
<feature type="domain" description="ABC transporter" evidence="11">
    <location>
        <begin position="1893"/>
        <end position="2132"/>
    </location>
</feature>
<feature type="domain" description="ABC transmembrane type-1" evidence="12">
    <location>
        <begin position="1569"/>
        <end position="1856"/>
    </location>
</feature>
<dbReference type="InterPro" id="IPR011527">
    <property type="entry name" value="ABC1_TM_dom"/>
</dbReference>
<evidence type="ECO:0000256" key="3">
    <source>
        <dbReference type="ARBA" id="ARBA00022692"/>
    </source>
</evidence>
<accession>A0A2N1JGH4</accession>
<dbReference type="CDD" id="cd18793">
    <property type="entry name" value="SF2_C_SNF"/>
    <property type="match status" value="1"/>
</dbReference>
<dbReference type="GO" id="GO:0005743">
    <property type="term" value="C:mitochondrial inner membrane"/>
    <property type="evidence" value="ECO:0007669"/>
    <property type="project" value="TreeGrafter"/>
</dbReference>
<dbReference type="InterPro" id="IPR017871">
    <property type="entry name" value="ABC_transporter-like_CS"/>
</dbReference>
<keyword evidence="3 10" id="KW-0812">Transmembrane</keyword>
<dbReference type="PANTHER" id="PTHR43394:SF18">
    <property type="entry name" value="ABC TRANSPORTER B FAMILY MEMBER 11-LIKE"/>
    <property type="match status" value="1"/>
</dbReference>
<gene>
    <name evidence="15" type="ORF">MVES_000679</name>
</gene>
<evidence type="ECO:0000256" key="2">
    <source>
        <dbReference type="ARBA" id="ARBA00007577"/>
    </source>
</evidence>
<dbReference type="CDD" id="cd18578">
    <property type="entry name" value="ABC_6TM_Pgp_ABCB1_D2_like"/>
    <property type="match status" value="1"/>
</dbReference>
<feature type="transmembrane region" description="Helical" evidence="10">
    <location>
        <begin position="854"/>
        <end position="880"/>
    </location>
</feature>
<feature type="compositionally biased region" description="Polar residues" evidence="9">
    <location>
        <begin position="12"/>
        <end position="27"/>
    </location>
</feature>
<dbReference type="InterPro" id="IPR000330">
    <property type="entry name" value="SNF2_N"/>
</dbReference>
<evidence type="ECO:0000256" key="4">
    <source>
        <dbReference type="ARBA" id="ARBA00022741"/>
    </source>
</evidence>
<dbReference type="Gene3D" id="3.40.50.300">
    <property type="entry name" value="P-loop containing nucleotide triphosphate hydrolases"/>
    <property type="match status" value="3"/>
</dbReference>
<feature type="compositionally biased region" description="Polar residues" evidence="9">
    <location>
        <begin position="1462"/>
        <end position="1473"/>
    </location>
</feature>
<feature type="compositionally biased region" description="Basic and acidic residues" evidence="9">
    <location>
        <begin position="1210"/>
        <end position="1227"/>
    </location>
</feature>
<protein>
    <submittedName>
        <fullName evidence="15">Uncharacterized protein</fullName>
    </submittedName>
</protein>
<feature type="domain" description="Helicase C-terminal" evidence="14">
    <location>
        <begin position="606"/>
        <end position="762"/>
    </location>
</feature>